<accession>A0A0A9B6M1</accession>
<dbReference type="AlphaFoldDB" id="A0A0A9B6M1"/>
<proteinExistence type="predicted"/>
<reference evidence="1" key="1">
    <citation type="submission" date="2014-09" db="EMBL/GenBank/DDBJ databases">
        <authorList>
            <person name="Magalhaes I.L.F."/>
            <person name="Oliveira U."/>
            <person name="Santos F.R."/>
            <person name="Vidigal T.H.D.A."/>
            <person name="Brescovit A.D."/>
            <person name="Santos A.J."/>
        </authorList>
    </citation>
    <scope>NUCLEOTIDE SEQUENCE</scope>
    <source>
        <tissue evidence="1">Shoot tissue taken approximately 20 cm above the soil surface</tissue>
    </source>
</reference>
<dbReference type="EMBL" id="GBRH01238301">
    <property type="protein sequence ID" value="JAD59594.1"/>
    <property type="molecule type" value="Transcribed_RNA"/>
</dbReference>
<protein>
    <submittedName>
        <fullName evidence="1">Uncharacterized protein</fullName>
    </submittedName>
</protein>
<evidence type="ECO:0000313" key="1">
    <source>
        <dbReference type="EMBL" id="JAD59594.1"/>
    </source>
</evidence>
<reference evidence="1" key="2">
    <citation type="journal article" date="2015" name="Data Brief">
        <title>Shoot transcriptome of the giant reed, Arundo donax.</title>
        <authorList>
            <person name="Barrero R.A."/>
            <person name="Guerrero F.D."/>
            <person name="Moolhuijzen P."/>
            <person name="Goolsby J.A."/>
            <person name="Tidwell J."/>
            <person name="Bellgard S.E."/>
            <person name="Bellgard M.I."/>
        </authorList>
    </citation>
    <scope>NUCLEOTIDE SEQUENCE</scope>
    <source>
        <tissue evidence="1">Shoot tissue taken approximately 20 cm above the soil surface</tissue>
    </source>
</reference>
<sequence length="44" mass="4960">MSCLDIELVNYNYELIAMVQSWPTRILHGTNQMVLGSHVPLSGK</sequence>
<organism evidence="1">
    <name type="scientific">Arundo donax</name>
    <name type="common">Giant reed</name>
    <name type="synonym">Donax arundinaceus</name>
    <dbReference type="NCBI Taxonomy" id="35708"/>
    <lineage>
        <taxon>Eukaryota</taxon>
        <taxon>Viridiplantae</taxon>
        <taxon>Streptophyta</taxon>
        <taxon>Embryophyta</taxon>
        <taxon>Tracheophyta</taxon>
        <taxon>Spermatophyta</taxon>
        <taxon>Magnoliopsida</taxon>
        <taxon>Liliopsida</taxon>
        <taxon>Poales</taxon>
        <taxon>Poaceae</taxon>
        <taxon>PACMAD clade</taxon>
        <taxon>Arundinoideae</taxon>
        <taxon>Arundineae</taxon>
        <taxon>Arundo</taxon>
    </lineage>
</organism>
<name>A0A0A9B6M1_ARUDO</name>